<protein>
    <submittedName>
        <fullName evidence="3">NADPH-dependent F420 reductase</fullName>
    </submittedName>
</protein>
<sequence length="223" mass="23637">MTSGHPRRIAIIGAGLIGSALAGHLILADNRVIIGARRPEAFTPPDYQQEDIDYQVRTIEEAIDQAEVAILAIPNAAVASFADRYRDRLAGAVIIDPSNPFLWHDGGVMTIKDLGGKTSGTVTAELFPKSSVARAFSHQLAETLWLRGRREPGKNAIGYAADDNRAAAITADIITQTGFVPIPVGTLAQSAPIDPGGALFPGLLGIFTPQGMRTTLENGPFTL</sequence>
<feature type="domain" description="Pyrroline-5-carboxylate reductase catalytic N-terminal" evidence="2">
    <location>
        <begin position="8"/>
        <end position="100"/>
    </location>
</feature>
<keyword evidence="1" id="KW-0560">Oxidoreductase</keyword>
<organism evidence="3 4">
    <name type="scientific">Nocardia jiangxiensis</name>
    <dbReference type="NCBI Taxonomy" id="282685"/>
    <lineage>
        <taxon>Bacteria</taxon>
        <taxon>Bacillati</taxon>
        <taxon>Actinomycetota</taxon>
        <taxon>Actinomycetes</taxon>
        <taxon>Mycobacteriales</taxon>
        <taxon>Nocardiaceae</taxon>
        <taxon>Nocardia</taxon>
    </lineage>
</organism>
<name>A0ABW6SEV6_9NOCA</name>
<keyword evidence="4" id="KW-1185">Reference proteome</keyword>
<reference evidence="3 4" key="1">
    <citation type="submission" date="2024-10" db="EMBL/GenBank/DDBJ databases">
        <title>The Natural Products Discovery Center: Release of the First 8490 Sequenced Strains for Exploring Actinobacteria Biosynthetic Diversity.</title>
        <authorList>
            <person name="Kalkreuter E."/>
            <person name="Kautsar S.A."/>
            <person name="Yang D."/>
            <person name="Bader C.D."/>
            <person name="Teijaro C.N."/>
            <person name="Fluegel L."/>
            <person name="Davis C.M."/>
            <person name="Simpson J.R."/>
            <person name="Lauterbach L."/>
            <person name="Steele A.D."/>
            <person name="Gui C."/>
            <person name="Meng S."/>
            <person name="Li G."/>
            <person name="Viehrig K."/>
            <person name="Ye F."/>
            <person name="Su P."/>
            <person name="Kiefer A.F."/>
            <person name="Nichols A."/>
            <person name="Cepeda A.J."/>
            <person name="Yan W."/>
            <person name="Fan B."/>
            <person name="Jiang Y."/>
            <person name="Adhikari A."/>
            <person name="Zheng C.-J."/>
            <person name="Schuster L."/>
            <person name="Cowan T.M."/>
            <person name="Smanski M.J."/>
            <person name="Chevrette M.G."/>
            <person name="De Carvalho L.P.S."/>
            <person name="Shen B."/>
        </authorList>
    </citation>
    <scope>NUCLEOTIDE SEQUENCE [LARGE SCALE GENOMIC DNA]</scope>
    <source>
        <strain evidence="3 4">NPDC002593</strain>
    </source>
</reference>
<evidence type="ECO:0000256" key="1">
    <source>
        <dbReference type="ARBA" id="ARBA00023002"/>
    </source>
</evidence>
<comment type="caution">
    <text evidence="3">The sequence shown here is derived from an EMBL/GenBank/DDBJ whole genome shotgun (WGS) entry which is preliminary data.</text>
</comment>
<dbReference type="InterPro" id="IPR036291">
    <property type="entry name" value="NAD(P)-bd_dom_sf"/>
</dbReference>
<gene>
    <name evidence="3" type="ORF">ACFYXQ_44635</name>
</gene>
<dbReference type="Pfam" id="PF03807">
    <property type="entry name" value="F420_oxidored"/>
    <property type="match status" value="1"/>
</dbReference>
<accession>A0ABW6SEV6</accession>
<dbReference type="Gene3D" id="3.40.50.720">
    <property type="entry name" value="NAD(P)-binding Rossmann-like Domain"/>
    <property type="match status" value="1"/>
</dbReference>
<evidence type="ECO:0000313" key="4">
    <source>
        <dbReference type="Proteomes" id="UP001601992"/>
    </source>
</evidence>
<evidence type="ECO:0000259" key="2">
    <source>
        <dbReference type="Pfam" id="PF03807"/>
    </source>
</evidence>
<dbReference type="PANTHER" id="PTHR14239">
    <property type="entry name" value="DUDULIN-RELATED"/>
    <property type="match status" value="1"/>
</dbReference>
<dbReference type="RefSeq" id="WP_387406978.1">
    <property type="nucleotide sequence ID" value="NZ_JBIAQY010000032.1"/>
</dbReference>
<dbReference type="Proteomes" id="UP001601992">
    <property type="component" value="Unassembled WGS sequence"/>
</dbReference>
<evidence type="ECO:0000313" key="3">
    <source>
        <dbReference type="EMBL" id="MFF3574856.1"/>
    </source>
</evidence>
<dbReference type="SUPFAM" id="SSF51735">
    <property type="entry name" value="NAD(P)-binding Rossmann-fold domains"/>
    <property type="match status" value="1"/>
</dbReference>
<dbReference type="PANTHER" id="PTHR14239:SF10">
    <property type="entry name" value="REDUCTASE"/>
    <property type="match status" value="1"/>
</dbReference>
<dbReference type="InterPro" id="IPR028939">
    <property type="entry name" value="P5C_Rdtase_cat_N"/>
</dbReference>
<proteinExistence type="predicted"/>
<dbReference type="EMBL" id="JBIAQY010000032">
    <property type="protein sequence ID" value="MFF3574856.1"/>
    <property type="molecule type" value="Genomic_DNA"/>
</dbReference>
<dbReference type="InterPro" id="IPR051267">
    <property type="entry name" value="STEAP_metalloreductase"/>
</dbReference>